<dbReference type="Gene3D" id="3.90.1640.10">
    <property type="entry name" value="inorganic pyrophosphatase (n-terminal core)"/>
    <property type="match status" value="1"/>
</dbReference>
<dbReference type="InterPro" id="IPR001667">
    <property type="entry name" value="DDH_dom"/>
</dbReference>
<sequence>MHMTNFDALKELLSTPKKIAILPHKNPDGDAIGSTLAMYHFLKKFNHTCNVVAPNDFPKFLKWMPAAKEIVIADYQAKRAEAIIHQADIIFILDFNTVTRIDDLGDWVKKSKAPKVLIDHHREPDTFDFMYSDIEMPATCQMVYNFIDAMGEVDKIDKEIADCIYTGMMTDTGGFRFRNTSASTHRIVADLIDRGVEVDKVTSFVNDSQTEARLKLLSLTLNNLTFIPESRTAFMFLKREDLLENGFQKGDTEGFVNYGLSVENYIFSVIFIEDTVHNFIKISLRSKGDFDVNEFSRKHFNGGGHMNAAGGRSDMTMEETIEYFKSLLPDYQEKLSKVTI</sequence>
<dbReference type="Pfam" id="PF01368">
    <property type="entry name" value="DHH"/>
    <property type="match status" value="1"/>
</dbReference>
<feature type="domain" description="DHHA1" evidence="2">
    <location>
        <begin position="244"/>
        <end position="322"/>
    </location>
</feature>
<dbReference type="PANTHER" id="PTHR47618">
    <property type="entry name" value="BIFUNCTIONAL OLIGORIBONUCLEASE AND PAP PHOSPHATASE NRNA"/>
    <property type="match status" value="1"/>
</dbReference>
<dbReference type="SUPFAM" id="SSF64182">
    <property type="entry name" value="DHH phosphoesterases"/>
    <property type="match status" value="1"/>
</dbReference>
<dbReference type="AlphaFoldDB" id="A0A3L9MAL7"/>
<feature type="domain" description="DDH" evidence="1">
    <location>
        <begin position="18"/>
        <end position="168"/>
    </location>
</feature>
<dbReference type="OrthoDB" id="9803668at2"/>
<dbReference type="PANTHER" id="PTHR47618:SF1">
    <property type="entry name" value="BIFUNCTIONAL OLIGORIBONUCLEASE AND PAP PHOSPHATASE NRNA"/>
    <property type="match status" value="1"/>
</dbReference>
<gene>
    <name evidence="3" type="ORF">EAH69_07350</name>
</gene>
<dbReference type="Proteomes" id="UP000275348">
    <property type="component" value="Unassembled WGS sequence"/>
</dbReference>
<dbReference type="GO" id="GO:0003676">
    <property type="term" value="F:nucleic acid binding"/>
    <property type="evidence" value="ECO:0007669"/>
    <property type="project" value="InterPro"/>
</dbReference>
<comment type="caution">
    <text evidence="3">The sequence shown here is derived from an EMBL/GenBank/DDBJ whole genome shotgun (WGS) entry which is preliminary data.</text>
</comment>
<dbReference type="RefSeq" id="WP_121934543.1">
    <property type="nucleotide sequence ID" value="NZ_RDOJ01000008.1"/>
</dbReference>
<name>A0A3L9MAL7_9FLAO</name>
<dbReference type="InterPro" id="IPR038763">
    <property type="entry name" value="DHH_sf"/>
</dbReference>
<organism evidence="3 4">
    <name type="scientific">Faecalibacter macacae</name>
    <dbReference type="NCBI Taxonomy" id="1859289"/>
    <lineage>
        <taxon>Bacteria</taxon>
        <taxon>Pseudomonadati</taxon>
        <taxon>Bacteroidota</taxon>
        <taxon>Flavobacteriia</taxon>
        <taxon>Flavobacteriales</taxon>
        <taxon>Weeksellaceae</taxon>
        <taxon>Faecalibacter</taxon>
    </lineage>
</organism>
<protein>
    <submittedName>
        <fullName evidence="3">Bifunctional oligoribonuclease/PAP phosphatase NrnA</fullName>
    </submittedName>
</protein>
<keyword evidence="4" id="KW-1185">Reference proteome</keyword>
<evidence type="ECO:0000313" key="4">
    <source>
        <dbReference type="Proteomes" id="UP000275348"/>
    </source>
</evidence>
<dbReference type="Pfam" id="PF02272">
    <property type="entry name" value="DHHA1"/>
    <property type="match status" value="1"/>
</dbReference>
<dbReference type="Gene3D" id="3.10.310.30">
    <property type="match status" value="1"/>
</dbReference>
<dbReference type="InterPro" id="IPR051319">
    <property type="entry name" value="Oligoribo/pAp-PDE_c-di-AMP_PDE"/>
</dbReference>
<accession>A0A3L9MAL7</accession>
<dbReference type="InterPro" id="IPR003156">
    <property type="entry name" value="DHHA1_dom"/>
</dbReference>
<evidence type="ECO:0000259" key="2">
    <source>
        <dbReference type="Pfam" id="PF02272"/>
    </source>
</evidence>
<evidence type="ECO:0000259" key="1">
    <source>
        <dbReference type="Pfam" id="PF01368"/>
    </source>
</evidence>
<dbReference type="EMBL" id="RDOJ01000008">
    <property type="protein sequence ID" value="RLZ09861.1"/>
    <property type="molecule type" value="Genomic_DNA"/>
</dbReference>
<proteinExistence type="predicted"/>
<evidence type="ECO:0000313" key="3">
    <source>
        <dbReference type="EMBL" id="RLZ09861.1"/>
    </source>
</evidence>
<reference evidence="3 4" key="1">
    <citation type="submission" date="2018-10" db="EMBL/GenBank/DDBJ databases">
        <authorList>
            <person name="Chen X."/>
        </authorList>
    </citation>
    <scope>NUCLEOTIDE SEQUENCE [LARGE SCALE GENOMIC DNA]</scope>
    <source>
        <strain evidence="3 4">YIM 102668</strain>
    </source>
</reference>